<dbReference type="Proteomes" id="UP000593571">
    <property type="component" value="Unassembled WGS sequence"/>
</dbReference>
<keyword evidence="2" id="KW-1185">Reference proteome</keyword>
<evidence type="ECO:0000313" key="1">
    <source>
        <dbReference type="EMBL" id="KAF6456993.1"/>
    </source>
</evidence>
<reference evidence="1 2" key="1">
    <citation type="journal article" date="2020" name="Nature">
        <title>Six reference-quality genomes reveal evolution of bat adaptations.</title>
        <authorList>
            <person name="Jebb D."/>
            <person name="Huang Z."/>
            <person name="Pippel M."/>
            <person name="Hughes G.M."/>
            <person name="Lavrichenko K."/>
            <person name="Devanna P."/>
            <person name="Winkler S."/>
            <person name="Jermiin L.S."/>
            <person name="Skirmuntt E.C."/>
            <person name="Katzourakis A."/>
            <person name="Burkitt-Gray L."/>
            <person name="Ray D.A."/>
            <person name="Sullivan K.A.M."/>
            <person name="Roscito J.G."/>
            <person name="Kirilenko B.M."/>
            <person name="Davalos L.M."/>
            <person name="Corthals A.P."/>
            <person name="Power M.L."/>
            <person name="Jones G."/>
            <person name="Ransome R.D."/>
            <person name="Dechmann D.K.N."/>
            <person name="Locatelli A.G."/>
            <person name="Puechmaille S.J."/>
            <person name="Fedrigo O."/>
            <person name="Jarvis E.D."/>
            <person name="Hiller M."/>
            <person name="Vernes S.C."/>
            <person name="Myers E.W."/>
            <person name="Teeling E.C."/>
        </authorList>
    </citation>
    <scope>NUCLEOTIDE SEQUENCE [LARGE SCALE GENOMIC DNA]</scope>
    <source>
        <strain evidence="1">MRouAeg1</strain>
        <tissue evidence="1">Muscle</tissue>
    </source>
</reference>
<comment type="caution">
    <text evidence="1">The sequence shown here is derived from an EMBL/GenBank/DDBJ whole genome shotgun (WGS) entry which is preliminary data.</text>
</comment>
<gene>
    <name evidence="1" type="ORF">HJG63_011611</name>
</gene>
<accession>A0A7J8GA96</accession>
<sequence>MFIFFFFFFKGEKAEVCEVGSFHPHSSMSESFGVTRGSPSFSSSSCHQNSVCFSSGLGFYSIGPFHIHSSVTPWGSSTIPLHTLQPGTQEGGVNSYVSALSLLGRHVDNFFCCYNTFIPVPVLKKLM</sequence>
<protein>
    <submittedName>
        <fullName evidence="1">Uncharacterized protein</fullName>
    </submittedName>
</protein>
<evidence type="ECO:0000313" key="2">
    <source>
        <dbReference type="Proteomes" id="UP000593571"/>
    </source>
</evidence>
<dbReference type="EMBL" id="JACASE010000006">
    <property type="protein sequence ID" value="KAF6456993.1"/>
    <property type="molecule type" value="Genomic_DNA"/>
</dbReference>
<proteinExistence type="predicted"/>
<name>A0A7J8GA96_ROUAE</name>
<organism evidence="1 2">
    <name type="scientific">Rousettus aegyptiacus</name>
    <name type="common">Egyptian fruit bat</name>
    <name type="synonym">Pteropus aegyptiacus</name>
    <dbReference type="NCBI Taxonomy" id="9407"/>
    <lineage>
        <taxon>Eukaryota</taxon>
        <taxon>Metazoa</taxon>
        <taxon>Chordata</taxon>
        <taxon>Craniata</taxon>
        <taxon>Vertebrata</taxon>
        <taxon>Euteleostomi</taxon>
        <taxon>Mammalia</taxon>
        <taxon>Eutheria</taxon>
        <taxon>Laurasiatheria</taxon>
        <taxon>Chiroptera</taxon>
        <taxon>Yinpterochiroptera</taxon>
        <taxon>Pteropodoidea</taxon>
        <taxon>Pteropodidae</taxon>
        <taxon>Rousettinae</taxon>
        <taxon>Rousettus</taxon>
    </lineage>
</organism>
<dbReference type="AlphaFoldDB" id="A0A7J8GA96"/>